<evidence type="ECO:0000256" key="2">
    <source>
        <dbReference type="SAM" id="SignalP"/>
    </source>
</evidence>
<feature type="chain" id="PRO_5039936010" description="Immunoglobulin V-set domain-containing protein" evidence="2">
    <location>
        <begin position="28"/>
        <end position="214"/>
    </location>
</feature>
<dbReference type="Proteomes" id="UP001108240">
    <property type="component" value="Unplaced"/>
</dbReference>
<feature type="signal peptide" evidence="2">
    <location>
        <begin position="1"/>
        <end position="27"/>
    </location>
</feature>
<evidence type="ECO:0000256" key="1">
    <source>
        <dbReference type="SAM" id="Phobius"/>
    </source>
</evidence>
<keyword evidence="1" id="KW-1133">Transmembrane helix</keyword>
<dbReference type="AlphaFoldDB" id="A0A9J7Z8U1"/>
<keyword evidence="4" id="KW-1185">Reference proteome</keyword>
<feature type="transmembrane region" description="Helical" evidence="1">
    <location>
        <begin position="180"/>
        <end position="203"/>
    </location>
</feature>
<sequence length="214" mass="23968">MICGLKPLKMFWIVLFCLCFWRLDGDADAVKSVMEGDSVTLHTRHGKMMDNDRIQWWFKNKNTLIAEINVTANSVTVNNNYDRRFRGRLKVDRQTRCLTITNIRTGHAGLYGVQTNRMRKTFTVIVNARLPVLVISSNSSQCSSLSTGFNPNSSQTPHLNISELCHTCSDSVHCCDSVEAVIRLVLSALVGVAAAAAVIVLVYDIRSKRAEQDF</sequence>
<keyword evidence="1" id="KW-0472">Membrane</keyword>
<dbReference type="Ensembl" id="ENSCCRT00000172195.1">
    <property type="protein sequence ID" value="ENSCCRP00000129514.1"/>
    <property type="gene ID" value="ENSCCRG00000075199.1"/>
</dbReference>
<dbReference type="InterPro" id="IPR013783">
    <property type="entry name" value="Ig-like_fold"/>
</dbReference>
<dbReference type="Gene3D" id="2.60.40.10">
    <property type="entry name" value="Immunoglobulins"/>
    <property type="match status" value="1"/>
</dbReference>
<evidence type="ECO:0008006" key="5">
    <source>
        <dbReference type="Google" id="ProtNLM"/>
    </source>
</evidence>
<dbReference type="GeneTree" id="ENSGT01050000244806"/>
<dbReference type="PANTHER" id="PTHR21063:SF4">
    <property type="entry name" value="CD48 ANTIGEN-RELATED"/>
    <property type="match status" value="1"/>
</dbReference>
<keyword evidence="2" id="KW-0732">Signal</keyword>
<keyword evidence="1" id="KW-0812">Transmembrane</keyword>
<proteinExistence type="predicted"/>
<name>A0A9J7Z8U1_CYPCA</name>
<evidence type="ECO:0000313" key="4">
    <source>
        <dbReference type="Proteomes" id="UP001108240"/>
    </source>
</evidence>
<reference evidence="3" key="1">
    <citation type="submission" date="2025-08" db="UniProtKB">
        <authorList>
            <consortium name="Ensembl"/>
        </authorList>
    </citation>
    <scope>IDENTIFICATION</scope>
</reference>
<organism evidence="3 4">
    <name type="scientific">Cyprinus carpio carpio</name>
    <dbReference type="NCBI Taxonomy" id="630221"/>
    <lineage>
        <taxon>Eukaryota</taxon>
        <taxon>Metazoa</taxon>
        <taxon>Chordata</taxon>
        <taxon>Craniata</taxon>
        <taxon>Vertebrata</taxon>
        <taxon>Euteleostomi</taxon>
        <taxon>Actinopterygii</taxon>
        <taxon>Neopterygii</taxon>
        <taxon>Teleostei</taxon>
        <taxon>Ostariophysi</taxon>
        <taxon>Cypriniformes</taxon>
        <taxon>Cyprinidae</taxon>
        <taxon>Cyprininae</taxon>
        <taxon>Cyprinus</taxon>
    </lineage>
</organism>
<evidence type="ECO:0000313" key="3">
    <source>
        <dbReference type="Ensembl" id="ENSCCRP00000129514.1"/>
    </source>
</evidence>
<accession>A0A9J7Z8U1</accession>
<dbReference type="InterPro" id="IPR036179">
    <property type="entry name" value="Ig-like_dom_sf"/>
</dbReference>
<reference evidence="3" key="2">
    <citation type="submission" date="2025-09" db="UniProtKB">
        <authorList>
            <consortium name="Ensembl"/>
        </authorList>
    </citation>
    <scope>IDENTIFICATION</scope>
</reference>
<dbReference type="PANTHER" id="PTHR21063">
    <property type="entry name" value="LFA-3"/>
    <property type="match status" value="1"/>
</dbReference>
<dbReference type="SUPFAM" id="SSF48726">
    <property type="entry name" value="Immunoglobulin"/>
    <property type="match status" value="1"/>
</dbReference>
<protein>
    <recommendedName>
        <fullName evidence="5">Immunoglobulin V-set domain-containing protein</fullName>
    </recommendedName>
</protein>